<accession>A0AAJ6B6U8</accession>
<evidence type="ECO:0000313" key="4">
    <source>
        <dbReference type="Proteomes" id="UP001213972"/>
    </source>
</evidence>
<feature type="region of interest" description="Disordered" evidence="1">
    <location>
        <begin position="327"/>
        <end position="346"/>
    </location>
</feature>
<evidence type="ECO:0000256" key="1">
    <source>
        <dbReference type="SAM" id="MobiDB-lite"/>
    </source>
</evidence>
<keyword evidence="2" id="KW-0812">Transmembrane</keyword>
<evidence type="ECO:0000256" key="2">
    <source>
        <dbReference type="SAM" id="Phobius"/>
    </source>
</evidence>
<dbReference type="Proteomes" id="UP001213972">
    <property type="component" value="Chromosome"/>
</dbReference>
<keyword evidence="2" id="KW-0472">Membrane</keyword>
<evidence type="ECO:0000313" key="3">
    <source>
        <dbReference type="EMBL" id="WEK15066.1"/>
    </source>
</evidence>
<reference evidence="3" key="1">
    <citation type="submission" date="2023-03" db="EMBL/GenBank/DDBJ databases">
        <title>Andean soil-derived lignocellulolytic bacterial consortium as a source of novel taxa and putative plastic-active enzymes.</title>
        <authorList>
            <person name="Diaz-Garcia L."/>
            <person name="Chuvochina M."/>
            <person name="Feuerriegel G."/>
            <person name="Bunk B."/>
            <person name="Sproer C."/>
            <person name="Streit W.R."/>
            <person name="Rodriguez L.M."/>
            <person name="Overmann J."/>
            <person name="Jimenez D.J."/>
        </authorList>
    </citation>
    <scope>NUCLEOTIDE SEQUENCE</scope>
    <source>
        <strain evidence="3">MAG 4610</strain>
    </source>
</reference>
<sequence length="568" mass="57679">MGAGASFANSGSLNLRATSGPVGFNGSNAASADYIAAADFAAAITAAKQIAQARCVGTISVVKQIVPSTNTGENVTGSTVAPAGWQFDATTATAGIGGLPATKTTISDGTGAVNFPLTFTGGTTSGAITVAETQQTGYELVTQGGKNAVCVDTVTGAPVSVTNAGNPANPGFTLTATAPAAISCTVYNREVPELPADVTVEKVWEVDGQTFDEGDQPAGLDAQLQLTGPGAAGATDQDWGATRTGYVRDDVATVTEDATLSGDYAHCTVEGEVTDINGDPQSTALDANGVDVTLTQEHNTVEITNTVTCEQTLSLVKEVGYGDEPTSSWTLSASGPGSALPGPSGTYTATTPVSAPVTGGATYGLEETGGPLTYVGAGWECVLDEDGTAVTVTDEYMTMPRGQDVTCTIVNSTASLTILKHVIDPQPGFEADAWELTATPDSLADGPLPTATLTGAETDVAGANTVEVRPGHGYTLTEESTSDTLAYRQVALQRLEGSTWVDVDSAEIVAPGPGDTAVYRFVNERIPSVALPLTGGASADAFLIGGSATIALAVFAGLWLMVRRRRVA</sequence>
<keyword evidence="2" id="KW-1133">Transmembrane helix</keyword>
<dbReference type="EMBL" id="CP119321">
    <property type="protein sequence ID" value="WEK15066.1"/>
    <property type="molecule type" value="Genomic_DNA"/>
</dbReference>
<feature type="compositionally biased region" description="Low complexity" evidence="1">
    <location>
        <begin position="331"/>
        <end position="345"/>
    </location>
</feature>
<feature type="transmembrane region" description="Helical" evidence="2">
    <location>
        <begin position="541"/>
        <end position="562"/>
    </location>
</feature>
<dbReference type="AlphaFoldDB" id="A0AAJ6B6U8"/>
<organism evidence="3 4">
    <name type="scientific">Candidatus Microbacterium phytovorans</name>
    <dbReference type="NCBI Taxonomy" id="3121374"/>
    <lineage>
        <taxon>Bacteria</taxon>
        <taxon>Bacillati</taxon>
        <taxon>Actinomycetota</taxon>
        <taxon>Actinomycetes</taxon>
        <taxon>Micrococcales</taxon>
        <taxon>Microbacteriaceae</taxon>
        <taxon>Microbacterium</taxon>
    </lineage>
</organism>
<gene>
    <name evidence="3" type="ORF">P0Y48_11675</name>
</gene>
<proteinExistence type="predicted"/>
<name>A0AAJ6B6U8_9MICO</name>
<dbReference type="NCBIfam" id="TIGR01167">
    <property type="entry name" value="LPXTG_anchor"/>
    <property type="match status" value="1"/>
</dbReference>
<protein>
    <submittedName>
        <fullName evidence="3">LPXTG cell wall anchor domain-containing protein</fullName>
    </submittedName>
</protein>